<dbReference type="PIRSF" id="PIRSF006060">
    <property type="entry name" value="AA_transporter"/>
    <property type="match status" value="1"/>
</dbReference>
<gene>
    <name evidence="8" type="ORF">G210_3412</name>
</gene>
<dbReference type="OMA" id="GIPWIAF"/>
<dbReference type="EMBL" id="AOGT01000022">
    <property type="protein sequence ID" value="EMG51058.1"/>
    <property type="molecule type" value="Genomic_DNA"/>
</dbReference>
<evidence type="ECO:0000256" key="5">
    <source>
        <dbReference type="ARBA" id="ARBA00023136"/>
    </source>
</evidence>
<comment type="subcellular location">
    <subcellularLocation>
        <location evidence="1">Membrane</location>
        <topology evidence="1">Multi-pass membrane protein</topology>
    </subcellularLocation>
</comment>
<keyword evidence="9" id="KW-1185">Reference proteome</keyword>
<dbReference type="GO" id="GO:0015101">
    <property type="term" value="F:organic cation transmembrane transporter activity"/>
    <property type="evidence" value="ECO:0007669"/>
    <property type="project" value="UniProtKB-ARBA"/>
</dbReference>
<feature type="compositionally biased region" description="Polar residues" evidence="6">
    <location>
        <begin position="11"/>
        <end position="31"/>
    </location>
</feature>
<feature type="transmembrane region" description="Helical" evidence="7">
    <location>
        <begin position="282"/>
        <end position="303"/>
    </location>
</feature>
<evidence type="ECO:0000256" key="4">
    <source>
        <dbReference type="ARBA" id="ARBA00022989"/>
    </source>
</evidence>
<evidence type="ECO:0000256" key="2">
    <source>
        <dbReference type="ARBA" id="ARBA00022448"/>
    </source>
</evidence>
<dbReference type="AlphaFoldDB" id="M3JFN4"/>
<feature type="transmembrane region" description="Helical" evidence="7">
    <location>
        <begin position="480"/>
        <end position="500"/>
    </location>
</feature>
<feature type="transmembrane region" description="Helical" evidence="7">
    <location>
        <begin position="128"/>
        <end position="152"/>
    </location>
</feature>
<comment type="caution">
    <text evidence="8">The sequence shown here is derived from an EMBL/GenBank/DDBJ whole genome shotgun (WGS) entry which is preliminary data.</text>
</comment>
<evidence type="ECO:0000256" key="3">
    <source>
        <dbReference type="ARBA" id="ARBA00022692"/>
    </source>
</evidence>
<dbReference type="eggNOG" id="KOG1289">
    <property type="taxonomic scope" value="Eukaryota"/>
</dbReference>
<evidence type="ECO:0000256" key="6">
    <source>
        <dbReference type="SAM" id="MobiDB-lite"/>
    </source>
</evidence>
<organism evidence="8 9">
    <name type="scientific">Candida maltosa (strain Xu316)</name>
    <name type="common">Yeast</name>
    <dbReference type="NCBI Taxonomy" id="1245528"/>
    <lineage>
        <taxon>Eukaryota</taxon>
        <taxon>Fungi</taxon>
        <taxon>Dikarya</taxon>
        <taxon>Ascomycota</taxon>
        <taxon>Saccharomycotina</taxon>
        <taxon>Pichiomycetes</taxon>
        <taxon>Debaryomycetaceae</taxon>
        <taxon>Candida/Lodderomyces clade</taxon>
        <taxon>Candida</taxon>
    </lineage>
</organism>
<evidence type="ECO:0008006" key="10">
    <source>
        <dbReference type="Google" id="ProtNLM"/>
    </source>
</evidence>
<feature type="transmembrane region" description="Helical" evidence="7">
    <location>
        <begin position="386"/>
        <end position="404"/>
    </location>
</feature>
<feature type="transmembrane region" description="Helical" evidence="7">
    <location>
        <begin position="81"/>
        <end position="100"/>
    </location>
</feature>
<evidence type="ECO:0000313" key="9">
    <source>
        <dbReference type="Proteomes" id="UP000011777"/>
    </source>
</evidence>
<dbReference type="PANTHER" id="PTHR45649">
    <property type="entry name" value="AMINO-ACID PERMEASE BAT1"/>
    <property type="match status" value="1"/>
</dbReference>
<feature type="transmembrane region" description="Helical" evidence="7">
    <location>
        <begin position="332"/>
        <end position="355"/>
    </location>
</feature>
<evidence type="ECO:0000256" key="7">
    <source>
        <dbReference type="SAM" id="Phobius"/>
    </source>
</evidence>
<evidence type="ECO:0000313" key="8">
    <source>
        <dbReference type="EMBL" id="EMG51058.1"/>
    </source>
</evidence>
<dbReference type="Pfam" id="PF13520">
    <property type="entry name" value="AA_permease_2"/>
    <property type="match status" value="1"/>
</dbReference>
<proteinExistence type="predicted"/>
<protein>
    <recommendedName>
        <fullName evidence="10">Choline transport protein</fullName>
    </recommendedName>
</protein>
<keyword evidence="3 7" id="KW-0812">Transmembrane</keyword>
<feature type="transmembrane region" description="Helical" evidence="7">
    <location>
        <begin position="202"/>
        <end position="225"/>
    </location>
</feature>
<name>M3JFN4_CANMX</name>
<dbReference type="Gene3D" id="1.20.1740.10">
    <property type="entry name" value="Amino acid/polyamine transporter I"/>
    <property type="match status" value="1"/>
</dbReference>
<feature type="transmembrane region" description="Helical" evidence="7">
    <location>
        <begin position="410"/>
        <end position="432"/>
    </location>
</feature>
<feature type="compositionally biased region" description="Basic and acidic residues" evidence="6">
    <location>
        <begin position="1"/>
        <end position="10"/>
    </location>
</feature>
<keyword evidence="5 7" id="KW-0472">Membrane</keyword>
<feature type="transmembrane region" description="Helical" evidence="7">
    <location>
        <begin position="245"/>
        <end position="262"/>
    </location>
</feature>
<dbReference type="Proteomes" id="UP000011777">
    <property type="component" value="Unassembled WGS sequence"/>
</dbReference>
<dbReference type="PANTHER" id="PTHR45649:SF7">
    <property type="entry name" value="CHOLINE TRANSPORT PROTEIN"/>
    <property type="match status" value="1"/>
</dbReference>
<accession>M3JFN4</accession>
<feature type="region of interest" description="Disordered" evidence="6">
    <location>
        <begin position="1"/>
        <end position="31"/>
    </location>
</feature>
<feature type="transmembrane region" description="Helical" evidence="7">
    <location>
        <begin position="444"/>
        <end position="468"/>
    </location>
</feature>
<dbReference type="FunFam" id="1.20.1740.10:FF:000046">
    <property type="entry name" value="Amino-acid permease, putative"/>
    <property type="match status" value="1"/>
</dbReference>
<feature type="transmembrane region" description="Helical" evidence="7">
    <location>
        <begin position="52"/>
        <end position="75"/>
    </location>
</feature>
<sequence length="532" mass="58279">MASLDEKKQDSVSPQFSLSEQEKNVSSFQDDSQSISKDSTVKMTRNFSTWQIVTIGFGLTNSWLGVSSTLVLSISSLGPMLVVYGILIVACVSVCIAVTLGEMASAMPSAGGQYVWARVLAPRRYSSFWAYVTGSISWGGAIFTTVSMNIALSFQLLGFWNLTHPEHVNKPWEVFVIYNIINVFLFFFNISHRFLPIIGDSIFGISITSYCIIMITVLACSSGNYQSAKFVFVDTVNNTGWSSSGIAFVIGLVNPAWAFSCLDSVTHLSEETAQPEKDIPKAVLTTVAIGFATSFTFVIAMFFCITDLDQVMNSATGLPILDIFYQALKNKAGALCLGALVYITASGCTIASCTFQNRVCFSFARDNGLPFSKYLSIIDPKSGGPLYAHIFCTAFVSILSVLVFSDAALAAASLACISFLLLAYAVPTICLLARRRKIRHGPFWLGKFGAVCNVVLLAWCIFALVFFSFPATYPATVDNTNYFCVLLVAYIVVMLAYWWFPIKSIGGKYTFRGGNPQGEEVEFPDICIEEWK</sequence>
<dbReference type="InterPro" id="IPR002293">
    <property type="entry name" value="AA/rel_permease1"/>
</dbReference>
<evidence type="ECO:0000256" key="1">
    <source>
        <dbReference type="ARBA" id="ARBA00004141"/>
    </source>
</evidence>
<keyword evidence="2" id="KW-0813">Transport</keyword>
<dbReference type="STRING" id="1245528.M3JFN4"/>
<dbReference type="OrthoDB" id="2417308at2759"/>
<keyword evidence="4 7" id="KW-1133">Transmembrane helix</keyword>
<feature type="transmembrane region" description="Helical" evidence="7">
    <location>
        <begin position="172"/>
        <end position="190"/>
    </location>
</feature>
<reference evidence="8 9" key="1">
    <citation type="submission" date="2013-02" db="EMBL/GenBank/DDBJ databases">
        <title>Genome sequence of Candida maltosa Xu316, a potential industrial strain for xylitol and ethanol production.</title>
        <authorList>
            <person name="Yu J."/>
            <person name="Wang Q."/>
            <person name="Geng X."/>
            <person name="Bao W."/>
            <person name="He P."/>
            <person name="Cai J."/>
        </authorList>
    </citation>
    <scope>NUCLEOTIDE SEQUENCE [LARGE SCALE GENOMIC DNA]</scope>
    <source>
        <strain evidence="9">Xu316</strain>
    </source>
</reference>
<dbReference type="HOGENOM" id="CLU_004495_2_4_1"/>
<dbReference type="GO" id="GO:0016020">
    <property type="term" value="C:membrane"/>
    <property type="evidence" value="ECO:0007669"/>
    <property type="project" value="UniProtKB-SubCell"/>
</dbReference>